<evidence type="ECO:0000259" key="6">
    <source>
        <dbReference type="Pfam" id="PF17167"/>
    </source>
</evidence>
<dbReference type="OrthoDB" id="9769991at2"/>
<evidence type="ECO:0000259" key="5">
    <source>
        <dbReference type="Pfam" id="PF10091"/>
    </source>
</evidence>
<feature type="transmembrane region" description="Helical" evidence="3">
    <location>
        <begin position="865"/>
        <end position="886"/>
    </location>
</feature>
<keyword evidence="2" id="KW-0808">Transferase</keyword>
<dbReference type="Gene3D" id="1.50.10.140">
    <property type="match status" value="2"/>
</dbReference>
<keyword evidence="3" id="KW-0812">Transmembrane</keyword>
<dbReference type="InterPro" id="IPR008928">
    <property type="entry name" value="6-hairpin_glycosidase_sf"/>
</dbReference>
<feature type="domain" description="Glycoamylase-like" evidence="5">
    <location>
        <begin position="1351"/>
        <end position="1561"/>
    </location>
</feature>
<dbReference type="PANTHER" id="PTHR37469:SF2">
    <property type="entry name" value="CELLOBIONIC ACID PHOSPHORYLASE"/>
    <property type="match status" value="1"/>
</dbReference>
<name>A0A2T7U9M4_9BURK</name>
<evidence type="ECO:0000313" key="8">
    <source>
        <dbReference type="Proteomes" id="UP000037507"/>
    </source>
</evidence>
<feature type="transmembrane region" description="Helical" evidence="3">
    <location>
        <begin position="979"/>
        <end position="997"/>
    </location>
</feature>
<evidence type="ECO:0000256" key="3">
    <source>
        <dbReference type="SAM" id="Phobius"/>
    </source>
</evidence>
<feature type="transmembrane region" description="Helical" evidence="3">
    <location>
        <begin position="842"/>
        <end position="859"/>
    </location>
</feature>
<dbReference type="CDD" id="cd11753">
    <property type="entry name" value="GH94N_ChvB_NdvB_2_like"/>
    <property type="match status" value="1"/>
</dbReference>
<dbReference type="EMBL" id="LFYT02000031">
    <property type="protein sequence ID" value="PVE41395.1"/>
    <property type="molecule type" value="Genomic_DNA"/>
</dbReference>
<dbReference type="InterPro" id="IPR019282">
    <property type="entry name" value="Glycoamylase-like_cons_dom"/>
</dbReference>
<dbReference type="Pfam" id="PF17167">
    <property type="entry name" value="Glyco_hydro_94"/>
    <property type="match status" value="1"/>
</dbReference>
<dbReference type="GO" id="GO:0005975">
    <property type="term" value="P:carbohydrate metabolic process"/>
    <property type="evidence" value="ECO:0007669"/>
    <property type="project" value="InterPro"/>
</dbReference>
<feature type="transmembrane region" description="Helical" evidence="3">
    <location>
        <begin position="462"/>
        <end position="486"/>
    </location>
</feature>
<dbReference type="STRING" id="1293045.H663_16315"/>
<evidence type="ECO:0000256" key="1">
    <source>
        <dbReference type="ARBA" id="ARBA00022676"/>
    </source>
</evidence>
<dbReference type="InterPro" id="IPR037820">
    <property type="entry name" value="GH94N_NdvB"/>
</dbReference>
<dbReference type="RefSeq" id="WP_053175210.1">
    <property type="nucleotide sequence ID" value="NZ_LFYT02000031.1"/>
</dbReference>
<dbReference type="CDD" id="cd11756">
    <property type="entry name" value="GH94N_ChvB_NdvB_1_like"/>
    <property type="match status" value="1"/>
</dbReference>
<dbReference type="InterPro" id="IPR033432">
    <property type="entry name" value="GH94_catalytic"/>
</dbReference>
<evidence type="ECO:0000256" key="2">
    <source>
        <dbReference type="ARBA" id="ARBA00022679"/>
    </source>
</evidence>
<keyword evidence="3" id="KW-0472">Membrane</keyword>
<gene>
    <name evidence="7" type="ORF">H663_017680</name>
</gene>
<dbReference type="SUPFAM" id="SSF74650">
    <property type="entry name" value="Galactose mutarotase-like"/>
    <property type="match status" value="2"/>
</dbReference>
<dbReference type="InterPro" id="IPR037824">
    <property type="entry name" value="GH94N_2_NdvB"/>
</dbReference>
<dbReference type="InterPro" id="IPR010383">
    <property type="entry name" value="Glyco_hydrolase_94_b-supersand"/>
</dbReference>
<feature type="transmembrane region" description="Helical" evidence="3">
    <location>
        <begin position="434"/>
        <end position="456"/>
    </location>
</feature>
<keyword evidence="8" id="KW-1185">Reference proteome</keyword>
<dbReference type="SUPFAM" id="SSF48208">
    <property type="entry name" value="Six-hairpin glycosidases"/>
    <property type="match status" value="1"/>
</dbReference>
<dbReference type="InterPro" id="IPR011013">
    <property type="entry name" value="Gal_mutarotase_sf_dom"/>
</dbReference>
<comment type="caution">
    <text evidence="7">The sequence shown here is derived from an EMBL/GenBank/DDBJ whole genome shotgun (WGS) entry which is preliminary data.</text>
</comment>
<reference evidence="7" key="1">
    <citation type="submission" date="2017-04" db="EMBL/GenBank/DDBJ databases">
        <title>Unexpected and diverse lifestyles within the genus Limnohabitans.</title>
        <authorList>
            <person name="Kasalicky V."/>
            <person name="Mehrshad M."/>
            <person name="Andrei S.-A."/>
            <person name="Salcher M."/>
            <person name="Kratochvilova H."/>
            <person name="Simek K."/>
            <person name="Ghai R."/>
        </authorList>
    </citation>
    <scope>NUCLEOTIDE SEQUENCE [LARGE SCALE GENOMIC DNA]</scope>
    <source>
        <strain evidence="7">II-D5</strain>
    </source>
</reference>
<dbReference type="Pfam" id="PF06165">
    <property type="entry name" value="GH94_b-supersand"/>
    <property type="match status" value="2"/>
</dbReference>
<dbReference type="GO" id="GO:0030246">
    <property type="term" value="F:carbohydrate binding"/>
    <property type="evidence" value="ECO:0007669"/>
    <property type="project" value="InterPro"/>
</dbReference>
<dbReference type="SMART" id="SM01068">
    <property type="entry name" value="CBM_X"/>
    <property type="match status" value="2"/>
</dbReference>
<keyword evidence="3" id="KW-1133">Transmembrane helix</keyword>
<organism evidence="7 8">
    <name type="scientific">Limnohabitans planktonicus II-D5</name>
    <dbReference type="NCBI Taxonomy" id="1293045"/>
    <lineage>
        <taxon>Bacteria</taxon>
        <taxon>Pseudomonadati</taxon>
        <taxon>Pseudomonadota</taxon>
        <taxon>Betaproteobacteria</taxon>
        <taxon>Burkholderiales</taxon>
        <taxon>Comamonadaceae</taxon>
        <taxon>Limnohabitans</taxon>
    </lineage>
</organism>
<dbReference type="Proteomes" id="UP000037507">
    <property type="component" value="Unassembled WGS sequence"/>
</dbReference>
<keyword evidence="1" id="KW-0328">Glycosyltransferase</keyword>
<dbReference type="InterPro" id="IPR052047">
    <property type="entry name" value="GH94_Enzymes"/>
</dbReference>
<dbReference type="InterPro" id="IPR012341">
    <property type="entry name" value="6hp_glycosidase-like_sf"/>
</dbReference>
<dbReference type="Gene3D" id="2.70.98.40">
    <property type="entry name" value="Glycoside hydrolase, family 65, N-terminal domain"/>
    <property type="match status" value="2"/>
</dbReference>
<evidence type="ECO:0000313" key="7">
    <source>
        <dbReference type="EMBL" id="PVE41395.1"/>
    </source>
</evidence>
<dbReference type="Gene3D" id="2.60.420.10">
    <property type="entry name" value="Maltose phosphorylase, domain 3"/>
    <property type="match status" value="1"/>
</dbReference>
<dbReference type="PANTHER" id="PTHR37469">
    <property type="entry name" value="CELLOBIONIC ACID PHOSPHORYLASE-RELATED"/>
    <property type="match status" value="1"/>
</dbReference>
<sequence length="2905" mass="322197">MHRLKALRASWLRALLPDLFQPAAPASAAIEVPLRAELFNTEQMERHGKNLAQIHSLSTASRRDQLLVRLGDNEDVLQSACTLLLEAVHQTRRITPAGEWLLDNFYLIEEQILTARAHFSKSYGRELPVLANGPSKGLPRVYDIALEVIAHGDGRIDPENLTRFVAAYQSMSELTLGELWAIPIMLRLALIENLRRISAGVAESMVERNRAAGWAEQILHVAEHDPKNLILVISDMARASPTLVNTFVAELARLLQGHSAALALPLTWIAQHLSELDQSIEQMVQSETQAQAINQVCISNSIASLRMLSATDWREFVESLSGVERKLREDPQGVYGRMDFSTRDRYRHVVEKTARHSGMSEFDVASLAVHLAQSTLDIRKAQDDEATPNSPAASEHVGHYLVGEGLPVLERAAQVRYGVLASLQRWARTMAVPLYLGAMALLTVLVTTLLLQAWWGLGLEPWLWWLLVPVALLASSQLAVTLVNWVSTQLVTPHVLPRMDFSDGIAPEARTLVVVPTMLDSLAGVQALVEALEVRFLANQDPHLHFGLLTDWTDSATEHAQDDAPLLDLAIEGITALNRKYPGVTQDTFFLFHRARQLNVQEKVWMGYERKRGKLGALNALLRGQSDAGFLRVVGNAVHLQQVRYVITLDTDTQLQRDTARKFSATMAHPLNRPQLDPRSACVTAGYGILQPRMAVSLQSTNRSRYARLMGSEAGVDPYTRAVSDVYQDLFQEGSFIGKGIYDVDAFEAALNGRFPENRILSHDLLEGCYVRSGLLSDVQLYDDFPARYDSDVKRRSRWIRGDWQIASWLWPRVPAPAGSKRPKNPLSLLSQWKILDNLRRSLVAAALVGLLVLGWTQLDSTVPWTLSVLSLLLLAPALNSLVALVRRPRDLPWHLHVRRVLHGVFEQLAQAALTLVLLPHEAWFSLDAIVRTHVRMLFTHRRLLEWQASDALGGDAALHKAHCKPGGLRDLLASAQQLAAAPILAMAAAVGVALLNPAMLGQAAPVLLLWLTAPLLAWWISRPLASRREELSVSQRHFLRRMARRTWSFFEQFVNAENHWLPPDNFQEHPVADVDHRTSPTNMGLSLLATLTAYDLGYISVGNLLERSNNSLQSMLQLERHAGHFYNWYDTKTLEPLLPRYVSSVDSGNLSGHLLTLRPALLALADQPIFHPHAFDGLLDTMSNLNQAMPRPAGPPLRHALAHLTQSLEAARAAQPFTPADALQWLVGTETLCTAMLMLLEADAAVAGDAHLRHWSQTLLAQCTAIKADWLGLQPQPHAWAGDPPDAIPTLRALAAAGNVLAQSRMALIEQLAQTCASMASADYSFLYDNTRHLIAVGYNLDERRRDSGHYDLLASEARLCSFVAIAQGNIPQDNWFALGRLLTTAGNSTALLSWSGSMFEYLMPNLVMPSYANTLLHQTCESVVQAQIAYGELHGVPWGISESGYNTMDAALNYQYRAFGVPGLGLKRGLSEDLVIAPYATALALMVQPDAACRNLQRLVQEGMEGRYGMFEAMDYTPARVPRGQSGAVVRSYMAHHQGMSLLAFAHVLLDQPMQKRFTSDPLFQATTLLLQERIPNAAVFYARAQELPDIRRSTMGQTSPLRVLRNPDAAPEVHLLSNGRYHVMVSQSGAGYSRWKDLAITRWREDGTRDSWGAYCYLRDVDSGQFWSATHQPALQHSDSYEAIFTEGRAEFRRRDHGFETHTDMVVSPEDDIELRRTRITNHARTRRTIEITSYAEVVLAPSAGDNLHQAFSNLFVQTEIVQERQAILCHRRPRSENESVAWMFHLMAVHGADAQTISYETDRKAFVGRMNGLDDPQALRAGALLGDSQGPVLDPIVAIRQRITLQPQQTVTVDMVTGVAEMRGQALCLIDKYRDMHLADRVVDLATTHAWVNLQQINASEADAQLFARLASSVIYLNPAQRAQQEVLVHNKRSQSGLWGYGVSGDLPIVLLQISSVDNIELVRQMVQAIAYWRLKGLEVDLVIWNEDHAGYRQALQEQIMGLIAVGLEANRTDRPGGIFVRSSEHMPAEDRTLFQTVARVIITDTQGSLKSQASRHMARKARAMPLPLTPEQGSLPASSVAVDARRSDRAALQFFNGLGGFSEDGREYVIHTTVSDGVAQHCTPQPWVNVIANDQFGTVISESGSAYTWSENAHEFRFTPWSNDAVSDSPGEAIYLRDEASGVFWSPTALPCGADGLHVTRHGFGYSVFEHTHDGIDTELTVFVDLQASIKFSQLRVRNHSGRSRKLSATGYVEWVLGDLQPKSAMHVSTEIDPHSGAILARNPYNTVFGDRMAFFDADAATRAHGVSVTGDRREFLGRNGTLHHPAAMHRVALSNRIGSGLDPCAAVQVPFELSNGQERVVVFRLGAAGRRGQDDVGAMVQRLRDERAIEASLESVHAYWRQTLGVVQVQTPDAALNLLANGWLLYQTLACRLWARTGFYQSGGAFGFRDQLQDAMALVHAAPQLLREHLLRCAARQFREGDVQHWWHPPQGRGVRTRCSDDYLWLVQATCHYVNATGDATVLHETAPFLQGRELNAEEDSYYDLPAVTDERATVYEHCVRAIRNGLGKGVHGLPLMGSGDWNDGMNLVGIKGQGESIWLAFFLIDTLKRFGPLARGMGDHSFADQCMAEAEQLRLAIDQQAWDGAWYRRAYFDDGTPLGSTQNDECQIDSVTQSWAVLSGAGQPTRNRSALDALDLRLVRRDLGLIQLLTPPFDQSALNPGYIKGYLPGVRENGGQYTHAAIWAVMAFAALGDQRRAWECFDLINPLHHGSSAQQVARYQVEPYVMAADVYAVAPHEGRGGWTWYTGSAGWMYRLILESLLGLRLQGASLHFSPCLPDAWPGFALQYRFGQTVYAIEVQKLTGSSALVLVLDGEPQAGPVLPLQDDGVAHRVVVQVPA</sequence>
<dbReference type="Gene3D" id="1.50.10.10">
    <property type="match status" value="1"/>
</dbReference>
<proteinExistence type="predicted"/>
<evidence type="ECO:0000259" key="4">
    <source>
        <dbReference type="Pfam" id="PF06165"/>
    </source>
</evidence>
<dbReference type="GO" id="GO:0016757">
    <property type="term" value="F:glycosyltransferase activity"/>
    <property type="evidence" value="ECO:0007669"/>
    <property type="project" value="UniProtKB-KW"/>
</dbReference>
<feature type="domain" description="Glycosyl hydrolase 94 catalytic" evidence="6">
    <location>
        <begin position="2405"/>
        <end position="2829"/>
    </location>
</feature>
<dbReference type="Pfam" id="PF10091">
    <property type="entry name" value="Glycoamylase"/>
    <property type="match status" value="1"/>
</dbReference>
<dbReference type="InterPro" id="IPR037018">
    <property type="entry name" value="GH65_N"/>
</dbReference>
<accession>A0A2T7U9M4</accession>
<protein>
    <submittedName>
        <fullName evidence="7">Cyclic beta 1-2 glucan synthetase</fullName>
    </submittedName>
</protein>
<feature type="domain" description="Glycosyl hydrolase 94 supersandwich" evidence="4">
    <location>
        <begin position="1612"/>
        <end position="1879"/>
    </location>
</feature>
<feature type="domain" description="Glycosyl hydrolase 94 supersandwich" evidence="4">
    <location>
        <begin position="2124"/>
        <end position="2391"/>
    </location>
</feature>